<dbReference type="InterPro" id="IPR050639">
    <property type="entry name" value="SSR_resolvase"/>
</dbReference>
<dbReference type="InterPro" id="IPR006118">
    <property type="entry name" value="Recombinase_CS"/>
</dbReference>
<dbReference type="EMBL" id="JGWH01000117">
    <property type="protein sequence ID" value="KCV33603.1"/>
    <property type="molecule type" value="Genomic_DNA"/>
</dbReference>
<accession>A0ABR4RCH4</accession>
<dbReference type="PROSITE" id="PS00397">
    <property type="entry name" value="RECOMBINASES_1"/>
    <property type="match status" value="1"/>
</dbReference>
<dbReference type="InterPro" id="IPR036162">
    <property type="entry name" value="Resolvase-like_N_sf"/>
</dbReference>
<evidence type="ECO:0000259" key="5">
    <source>
        <dbReference type="PROSITE" id="PS51736"/>
    </source>
</evidence>
<dbReference type="SUPFAM" id="SSF53041">
    <property type="entry name" value="Resolvase-like"/>
    <property type="match status" value="1"/>
</dbReference>
<keyword evidence="3" id="KW-0233">DNA recombination</keyword>
<evidence type="ECO:0000256" key="4">
    <source>
        <dbReference type="PROSITE-ProRule" id="PRU10137"/>
    </source>
</evidence>
<reference evidence="6 7" key="1">
    <citation type="submission" date="2014-03" db="EMBL/GenBank/DDBJ databases">
        <title>Genome sequence of Bordetella bronchiseptica.</title>
        <authorList>
            <person name="Harvill E."/>
            <person name="Goodfield L.L."/>
            <person name="Ivanov Y.V."/>
            <person name="Meyer J.A."/>
            <person name="Muse S.J."/>
            <person name="Jacobs N."/>
            <person name="Bendor L."/>
            <person name="Smallridge W.E."/>
            <person name="Brinkac L.M."/>
            <person name="Sanka R."/>
            <person name="Kim M."/>
            <person name="Losada L."/>
        </authorList>
    </citation>
    <scope>NUCLEOTIDE SEQUENCE [LARGE SCALE GENOMIC DNA]</scope>
    <source>
        <strain evidence="6 7">00-P-2796</strain>
    </source>
</reference>
<comment type="caution">
    <text evidence="6">The sequence shown here is derived from an EMBL/GenBank/DDBJ whole genome shotgun (WGS) entry which is preliminary data.</text>
</comment>
<dbReference type="PANTHER" id="PTHR30461">
    <property type="entry name" value="DNA-INVERTASE FROM LAMBDOID PROPHAGE"/>
    <property type="match status" value="1"/>
</dbReference>
<evidence type="ECO:0000256" key="3">
    <source>
        <dbReference type="ARBA" id="ARBA00023172"/>
    </source>
</evidence>
<keyword evidence="2" id="KW-0238">DNA-binding</keyword>
<feature type="active site" description="O-(5'-phospho-DNA)-serine intermediate" evidence="4">
    <location>
        <position position="70"/>
    </location>
</feature>
<keyword evidence="1" id="KW-0229">DNA integration</keyword>
<dbReference type="Gene3D" id="3.40.50.1390">
    <property type="entry name" value="Resolvase, N-terminal catalytic domain"/>
    <property type="match status" value="1"/>
</dbReference>
<proteinExistence type="predicted"/>
<dbReference type="PANTHER" id="PTHR30461:SF2">
    <property type="entry name" value="SERINE RECOMBINASE PINE-RELATED"/>
    <property type="match status" value="1"/>
</dbReference>
<dbReference type="Proteomes" id="UP000025756">
    <property type="component" value="Unassembled WGS sequence"/>
</dbReference>
<feature type="domain" description="Resolvase/invertase-type recombinase catalytic" evidence="5">
    <location>
        <begin position="62"/>
        <end position="196"/>
    </location>
</feature>
<protein>
    <submittedName>
        <fullName evidence="6">DNA-invertase</fullName>
    </submittedName>
</protein>
<dbReference type="CDD" id="cd03768">
    <property type="entry name" value="SR_ResInv"/>
    <property type="match status" value="1"/>
</dbReference>
<evidence type="ECO:0000256" key="2">
    <source>
        <dbReference type="ARBA" id="ARBA00023125"/>
    </source>
</evidence>
<gene>
    <name evidence="6" type="primary">gin</name>
    <name evidence="6" type="ORF">L490_5425</name>
</gene>
<dbReference type="Pfam" id="PF00239">
    <property type="entry name" value="Resolvase"/>
    <property type="match status" value="1"/>
</dbReference>
<organism evidence="6 7">
    <name type="scientific">Bordetella bronchiseptica 00-P-2796</name>
    <dbReference type="NCBI Taxonomy" id="1331199"/>
    <lineage>
        <taxon>Bacteria</taxon>
        <taxon>Pseudomonadati</taxon>
        <taxon>Pseudomonadota</taxon>
        <taxon>Betaproteobacteria</taxon>
        <taxon>Burkholderiales</taxon>
        <taxon>Alcaligenaceae</taxon>
        <taxon>Bordetella</taxon>
    </lineage>
</organism>
<keyword evidence="7" id="KW-1185">Reference proteome</keyword>
<name>A0ABR4RCH4_BORBO</name>
<dbReference type="PROSITE" id="PS00398">
    <property type="entry name" value="RECOMBINASES_2"/>
    <property type="match status" value="1"/>
</dbReference>
<sequence length="255" mass="27577">MSAFCIAAIHPFMTASRPPIWRSGPPSNPLKPTPPGLPVASWRRCPMRDPNDPGTMDIGMTTLIGYARVSTADQSLDMQIEALEKAGCHQVFTDVASGAKAARPGLEKALAYLREGDTLVVWKIDRLGRSLGHLVQTALELRERGVGFRSLTDAGIDTETRTGKLMFNLFATLAEFERDLIRERTKAGLATAAARGRHGGRRPVVTPAKLERARKLMADKGLTVREAAAAVKVGKTALYEALKDAGDGDRTEGDE</sequence>
<dbReference type="InterPro" id="IPR006119">
    <property type="entry name" value="Resolv_N"/>
</dbReference>
<evidence type="ECO:0000313" key="6">
    <source>
        <dbReference type="EMBL" id="KCV33603.1"/>
    </source>
</evidence>
<dbReference type="PROSITE" id="PS51736">
    <property type="entry name" value="RECOMBINASES_3"/>
    <property type="match status" value="1"/>
</dbReference>
<dbReference type="SMART" id="SM00857">
    <property type="entry name" value="Resolvase"/>
    <property type="match status" value="1"/>
</dbReference>
<evidence type="ECO:0000313" key="7">
    <source>
        <dbReference type="Proteomes" id="UP000025756"/>
    </source>
</evidence>
<evidence type="ECO:0000256" key="1">
    <source>
        <dbReference type="ARBA" id="ARBA00022908"/>
    </source>
</evidence>